<dbReference type="RefSeq" id="XP_040760957.1">
    <property type="nucleotide sequence ID" value="XM_040913059.1"/>
</dbReference>
<dbReference type="STRING" id="1314785.A0A165CQ50"/>
<keyword evidence="2" id="KW-1185">Reference proteome</keyword>
<proteinExistence type="predicted"/>
<organism evidence="1 2">
    <name type="scientific">Laetiporus sulphureus 93-53</name>
    <dbReference type="NCBI Taxonomy" id="1314785"/>
    <lineage>
        <taxon>Eukaryota</taxon>
        <taxon>Fungi</taxon>
        <taxon>Dikarya</taxon>
        <taxon>Basidiomycota</taxon>
        <taxon>Agaricomycotina</taxon>
        <taxon>Agaricomycetes</taxon>
        <taxon>Polyporales</taxon>
        <taxon>Laetiporus</taxon>
    </lineage>
</organism>
<dbReference type="GeneID" id="63830087"/>
<dbReference type="InParanoid" id="A0A165CQ50"/>
<dbReference type="EMBL" id="KV427646">
    <property type="protein sequence ID" value="KZT03217.1"/>
    <property type="molecule type" value="Genomic_DNA"/>
</dbReference>
<evidence type="ECO:0000313" key="1">
    <source>
        <dbReference type="EMBL" id="KZT03217.1"/>
    </source>
</evidence>
<accession>A0A165CQ50</accession>
<gene>
    <name evidence="1" type="ORF">LAESUDRAFT_762193</name>
</gene>
<dbReference type="OrthoDB" id="6730379at2759"/>
<sequence length="67" mass="7999">MTLLLIIRFVLARENKRRDAEPPDMTYDDVYIEVVLPDGKRVERKVEKEFLDLTDIQNHDFHTYCSS</sequence>
<dbReference type="Proteomes" id="UP000076871">
    <property type="component" value="Unassembled WGS sequence"/>
</dbReference>
<reference evidence="1 2" key="1">
    <citation type="journal article" date="2016" name="Mol. Biol. Evol.">
        <title>Comparative Genomics of Early-Diverging Mushroom-Forming Fungi Provides Insights into the Origins of Lignocellulose Decay Capabilities.</title>
        <authorList>
            <person name="Nagy L.G."/>
            <person name="Riley R."/>
            <person name="Tritt A."/>
            <person name="Adam C."/>
            <person name="Daum C."/>
            <person name="Floudas D."/>
            <person name="Sun H."/>
            <person name="Yadav J.S."/>
            <person name="Pangilinan J."/>
            <person name="Larsson K.H."/>
            <person name="Matsuura K."/>
            <person name="Barry K."/>
            <person name="Labutti K."/>
            <person name="Kuo R."/>
            <person name="Ohm R.A."/>
            <person name="Bhattacharya S.S."/>
            <person name="Shirouzu T."/>
            <person name="Yoshinaga Y."/>
            <person name="Martin F.M."/>
            <person name="Grigoriev I.V."/>
            <person name="Hibbett D.S."/>
        </authorList>
    </citation>
    <scope>NUCLEOTIDE SEQUENCE [LARGE SCALE GENOMIC DNA]</scope>
    <source>
        <strain evidence="1 2">93-53</strain>
    </source>
</reference>
<protein>
    <submittedName>
        <fullName evidence="1">Uncharacterized protein</fullName>
    </submittedName>
</protein>
<name>A0A165CQ50_9APHY</name>
<dbReference type="AlphaFoldDB" id="A0A165CQ50"/>
<evidence type="ECO:0000313" key="2">
    <source>
        <dbReference type="Proteomes" id="UP000076871"/>
    </source>
</evidence>